<dbReference type="EMBL" id="UINC01006602">
    <property type="protein sequence ID" value="SVA28541.1"/>
    <property type="molecule type" value="Genomic_DNA"/>
</dbReference>
<dbReference type="PANTHER" id="PTHR34598">
    <property type="entry name" value="BLL6449 PROTEIN"/>
    <property type="match status" value="1"/>
</dbReference>
<protein>
    <recommendedName>
        <fullName evidence="3">Methyltransferase</fullName>
    </recommendedName>
</protein>
<sequence>ALMDEKPTYHMDPPPGVPEENVTYEEHIVAIRNARQISPTASLDREGFELVNHQTDVSNLYDINAIHDTYYGELETLVKQVTDAKRVVAFDWNIRSSDAHGTEGGTPGREPGDDTPSDPEAAQTPVRSAHNDYTDRSGPQRVVDLMGEQEAKTLLRHRYAIINVWKPIRGPVKQVPLAFCDARSIGSGQLLDTDLVYPDRTGEVSMLTYAPEQCWYYVPEMQATEAVLLKCFDSDRTQSRFTAHSAFNDPTSDIDAPPRESIEVRTLAFF</sequence>
<organism evidence="2">
    <name type="scientific">marine metagenome</name>
    <dbReference type="NCBI Taxonomy" id="408172"/>
    <lineage>
        <taxon>unclassified sequences</taxon>
        <taxon>metagenomes</taxon>
        <taxon>ecological metagenomes</taxon>
    </lineage>
</organism>
<dbReference type="PANTHER" id="PTHR34598:SF3">
    <property type="entry name" value="OXIDOREDUCTASE AN1597"/>
    <property type="match status" value="1"/>
</dbReference>
<evidence type="ECO:0000313" key="2">
    <source>
        <dbReference type="EMBL" id="SVA28541.1"/>
    </source>
</evidence>
<evidence type="ECO:0000256" key="1">
    <source>
        <dbReference type="SAM" id="MobiDB-lite"/>
    </source>
</evidence>
<gene>
    <name evidence="2" type="ORF">METZ01_LOCUS81395</name>
</gene>
<dbReference type="InterPro" id="IPR044053">
    <property type="entry name" value="AsaB-like"/>
</dbReference>
<evidence type="ECO:0008006" key="3">
    <source>
        <dbReference type="Google" id="ProtNLM"/>
    </source>
</evidence>
<dbReference type="NCBIfam" id="NF041278">
    <property type="entry name" value="CmcJ_NvfI_EfuI"/>
    <property type="match status" value="1"/>
</dbReference>
<dbReference type="GO" id="GO:0016491">
    <property type="term" value="F:oxidoreductase activity"/>
    <property type="evidence" value="ECO:0007669"/>
    <property type="project" value="InterPro"/>
</dbReference>
<name>A0A381ULD5_9ZZZZ</name>
<dbReference type="AlphaFoldDB" id="A0A381ULD5"/>
<accession>A0A381ULD5</accession>
<feature type="region of interest" description="Disordered" evidence="1">
    <location>
        <begin position="97"/>
        <end position="139"/>
    </location>
</feature>
<proteinExistence type="predicted"/>
<feature type="non-terminal residue" evidence="2">
    <location>
        <position position="1"/>
    </location>
</feature>
<reference evidence="2" key="1">
    <citation type="submission" date="2018-05" db="EMBL/GenBank/DDBJ databases">
        <authorList>
            <person name="Lanie J.A."/>
            <person name="Ng W.-L."/>
            <person name="Kazmierczak K.M."/>
            <person name="Andrzejewski T.M."/>
            <person name="Davidsen T.M."/>
            <person name="Wayne K.J."/>
            <person name="Tettelin H."/>
            <person name="Glass J.I."/>
            <person name="Rusch D."/>
            <person name="Podicherti R."/>
            <person name="Tsui H.-C.T."/>
            <person name="Winkler M.E."/>
        </authorList>
    </citation>
    <scope>NUCLEOTIDE SEQUENCE</scope>
</reference>